<comment type="caution">
    <text evidence="2">The sequence shown here is derived from an EMBL/GenBank/DDBJ whole genome shotgun (WGS) entry which is preliminary data.</text>
</comment>
<evidence type="ECO:0000259" key="1">
    <source>
        <dbReference type="Pfam" id="PF00929"/>
    </source>
</evidence>
<dbReference type="EMBL" id="ADFQ01000034">
    <property type="protein sequence ID" value="EFN91522.1"/>
    <property type="molecule type" value="Genomic_DNA"/>
</dbReference>
<dbReference type="Pfam" id="PF00929">
    <property type="entry name" value="RNase_T"/>
    <property type="match status" value="1"/>
</dbReference>
<name>E1GUZ9_9BACT</name>
<dbReference type="AlphaFoldDB" id="E1GUZ9"/>
<organism evidence="2 3">
    <name type="scientific">Prevotella amnii CRIS 21A-A</name>
    <dbReference type="NCBI Taxonomy" id="679191"/>
    <lineage>
        <taxon>Bacteria</taxon>
        <taxon>Pseudomonadati</taxon>
        <taxon>Bacteroidota</taxon>
        <taxon>Bacteroidia</taxon>
        <taxon>Bacteroidales</taxon>
        <taxon>Prevotellaceae</taxon>
        <taxon>Prevotella</taxon>
    </lineage>
</organism>
<dbReference type="Proteomes" id="UP000016016">
    <property type="component" value="Unassembled WGS sequence"/>
</dbReference>
<evidence type="ECO:0000313" key="2">
    <source>
        <dbReference type="EMBL" id="EFN91522.1"/>
    </source>
</evidence>
<dbReference type="Gene3D" id="3.30.420.10">
    <property type="entry name" value="Ribonuclease H-like superfamily/Ribonuclease H"/>
    <property type="match status" value="1"/>
</dbReference>
<dbReference type="GO" id="GO:0004527">
    <property type="term" value="F:exonuclease activity"/>
    <property type="evidence" value="ECO:0007669"/>
    <property type="project" value="UniProtKB-ARBA"/>
</dbReference>
<dbReference type="GO" id="GO:0006259">
    <property type="term" value="P:DNA metabolic process"/>
    <property type="evidence" value="ECO:0007669"/>
    <property type="project" value="UniProtKB-ARBA"/>
</dbReference>
<gene>
    <name evidence="2" type="ORF">HMPREF9018_0115</name>
</gene>
<sequence>MSCIRHTLQLHHLPCPDIDYYYSLRAARHIYDFGYNSLDYLCDHFSISYGTHHRAGDDAEMCAQLFLQEIKDGNFANVRGMSFCYGKL</sequence>
<dbReference type="InterPro" id="IPR013520">
    <property type="entry name" value="Ribonucl_H"/>
</dbReference>
<dbReference type="GO" id="GO:0003676">
    <property type="term" value="F:nucleic acid binding"/>
    <property type="evidence" value="ECO:0007669"/>
    <property type="project" value="InterPro"/>
</dbReference>
<dbReference type="InterPro" id="IPR012337">
    <property type="entry name" value="RNaseH-like_sf"/>
</dbReference>
<dbReference type="InterPro" id="IPR036397">
    <property type="entry name" value="RNaseH_sf"/>
</dbReference>
<accession>E1GUZ9</accession>
<protein>
    <recommendedName>
        <fullName evidence="1">Exonuclease domain-containing protein</fullName>
    </recommendedName>
</protein>
<proteinExistence type="predicted"/>
<evidence type="ECO:0000313" key="3">
    <source>
        <dbReference type="Proteomes" id="UP000016016"/>
    </source>
</evidence>
<feature type="domain" description="Exonuclease" evidence="1">
    <location>
        <begin position="4"/>
        <end position="66"/>
    </location>
</feature>
<dbReference type="SUPFAM" id="SSF53098">
    <property type="entry name" value="Ribonuclease H-like"/>
    <property type="match status" value="1"/>
</dbReference>
<reference evidence="2 3" key="1">
    <citation type="submission" date="2010-09" db="EMBL/GenBank/DDBJ databases">
        <authorList>
            <person name="Harkins D.M."/>
            <person name="Madupu R."/>
            <person name="Durkin A.S."/>
            <person name="Torralba M."/>
            <person name="Methe B."/>
            <person name="Sutton G.G."/>
            <person name="Nelson K.E."/>
        </authorList>
    </citation>
    <scope>NUCLEOTIDE SEQUENCE [LARGE SCALE GENOMIC DNA]</scope>
    <source>
        <strain evidence="2 3">CRIS 21A-A</strain>
    </source>
</reference>